<keyword evidence="3" id="KW-0732">Signal</keyword>
<dbReference type="Gene3D" id="1.25.40.390">
    <property type="match status" value="1"/>
</dbReference>
<comment type="subcellular location">
    <subcellularLocation>
        <location evidence="1">Cell outer membrane</location>
    </subcellularLocation>
</comment>
<dbReference type="Proteomes" id="UP000304900">
    <property type="component" value="Unassembled WGS sequence"/>
</dbReference>
<keyword evidence="5" id="KW-0998">Cell outer membrane</keyword>
<evidence type="ECO:0000259" key="6">
    <source>
        <dbReference type="Pfam" id="PF07980"/>
    </source>
</evidence>
<organism evidence="7 8">
    <name type="scientific">Dyadobacter frigoris</name>
    <dbReference type="NCBI Taxonomy" id="2576211"/>
    <lineage>
        <taxon>Bacteria</taxon>
        <taxon>Pseudomonadati</taxon>
        <taxon>Bacteroidota</taxon>
        <taxon>Cytophagia</taxon>
        <taxon>Cytophagales</taxon>
        <taxon>Spirosomataceae</taxon>
        <taxon>Dyadobacter</taxon>
    </lineage>
</organism>
<accession>A0A4U6D8P8</accession>
<keyword evidence="8" id="KW-1185">Reference proteome</keyword>
<evidence type="ECO:0000256" key="5">
    <source>
        <dbReference type="ARBA" id="ARBA00023237"/>
    </source>
</evidence>
<dbReference type="InterPro" id="IPR011990">
    <property type="entry name" value="TPR-like_helical_dom_sf"/>
</dbReference>
<evidence type="ECO:0000256" key="3">
    <source>
        <dbReference type="ARBA" id="ARBA00022729"/>
    </source>
</evidence>
<name>A0A4U6D8P8_9BACT</name>
<protein>
    <submittedName>
        <fullName evidence="7">RagB/SusD family nutrient uptake outer membrane protein</fullName>
    </submittedName>
</protein>
<dbReference type="EMBL" id="SZVO01000004">
    <property type="protein sequence ID" value="TKT92478.1"/>
    <property type="molecule type" value="Genomic_DNA"/>
</dbReference>
<comment type="similarity">
    <text evidence="2">Belongs to the SusD family.</text>
</comment>
<reference evidence="7 8" key="1">
    <citation type="submission" date="2019-05" db="EMBL/GenBank/DDBJ databases">
        <title>Dyadobacter AR-3-8 sp. nov., isolated from arctic soil.</title>
        <authorList>
            <person name="Chaudhary D.K."/>
        </authorList>
    </citation>
    <scope>NUCLEOTIDE SEQUENCE [LARGE SCALE GENOMIC DNA]</scope>
    <source>
        <strain evidence="7 8">AR-3-8</strain>
    </source>
</reference>
<dbReference type="GO" id="GO:0009279">
    <property type="term" value="C:cell outer membrane"/>
    <property type="evidence" value="ECO:0007669"/>
    <property type="project" value="UniProtKB-SubCell"/>
</dbReference>
<evidence type="ECO:0000313" key="7">
    <source>
        <dbReference type="EMBL" id="TKT92478.1"/>
    </source>
</evidence>
<sequence>MRAIIQMPKYMLMRVVNGGEYSLNPDYRGVFSPEKLYDAENMMPGGYIFNSSISAGRWYNPYLQYQGLPAFTNGIIYPSQDLVDSYESGDPRFKATIFTKTDSISGYNNNKPVAFPANAGYANKKVIWPFSYWNQSNFSFQNVNPMFLRYADIVLINAEASNELGSQADVLKYLEQIRFRARGGMTFQASVTAGLNAGKGILPEITATSKKELRLAIWKERRVELALEFNRWFDLFRYNKVAAADGSDGTGYTEALLKNTYGRTNFNFAKFSRFPIPSTYITSSNGILEQNKSW</sequence>
<proteinExistence type="inferred from homology"/>
<dbReference type="SUPFAM" id="SSF48452">
    <property type="entry name" value="TPR-like"/>
    <property type="match status" value="1"/>
</dbReference>
<evidence type="ECO:0000256" key="4">
    <source>
        <dbReference type="ARBA" id="ARBA00023136"/>
    </source>
</evidence>
<evidence type="ECO:0000256" key="1">
    <source>
        <dbReference type="ARBA" id="ARBA00004442"/>
    </source>
</evidence>
<dbReference type="OrthoDB" id="636214at2"/>
<evidence type="ECO:0000313" key="8">
    <source>
        <dbReference type="Proteomes" id="UP000304900"/>
    </source>
</evidence>
<dbReference type="InterPro" id="IPR012944">
    <property type="entry name" value="SusD_RagB_dom"/>
</dbReference>
<keyword evidence="4" id="KW-0472">Membrane</keyword>
<evidence type="ECO:0000256" key="2">
    <source>
        <dbReference type="ARBA" id="ARBA00006275"/>
    </source>
</evidence>
<feature type="domain" description="RagB/SusD" evidence="6">
    <location>
        <begin position="70"/>
        <end position="294"/>
    </location>
</feature>
<dbReference type="AlphaFoldDB" id="A0A4U6D8P8"/>
<gene>
    <name evidence="7" type="ORF">FDK13_10975</name>
</gene>
<dbReference type="Pfam" id="PF07980">
    <property type="entry name" value="SusD_RagB"/>
    <property type="match status" value="1"/>
</dbReference>
<comment type="caution">
    <text evidence="7">The sequence shown here is derived from an EMBL/GenBank/DDBJ whole genome shotgun (WGS) entry which is preliminary data.</text>
</comment>